<evidence type="ECO:0000256" key="1">
    <source>
        <dbReference type="SAM" id="MobiDB-lite"/>
    </source>
</evidence>
<evidence type="ECO:0000313" key="3">
    <source>
        <dbReference type="Proteomes" id="UP001187531"/>
    </source>
</evidence>
<dbReference type="EMBL" id="JAVRJZ010000021">
    <property type="protein sequence ID" value="KAK2705194.1"/>
    <property type="molecule type" value="Genomic_DNA"/>
</dbReference>
<feature type="region of interest" description="Disordered" evidence="1">
    <location>
        <begin position="41"/>
        <end position="60"/>
    </location>
</feature>
<protein>
    <submittedName>
        <fullName evidence="2">Uncharacterized protein</fullName>
    </submittedName>
</protein>
<dbReference type="AlphaFoldDB" id="A0AA88KWV8"/>
<comment type="caution">
    <text evidence="2">The sequence shown here is derived from an EMBL/GenBank/DDBJ whole genome shotgun (WGS) entry which is preliminary data.</text>
</comment>
<evidence type="ECO:0000313" key="2">
    <source>
        <dbReference type="EMBL" id="KAK2705194.1"/>
    </source>
</evidence>
<gene>
    <name evidence="2" type="ORF">QYM36_017296</name>
</gene>
<dbReference type="Proteomes" id="UP001187531">
    <property type="component" value="Unassembled WGS sequence"/>
</dbReference>
<organism evidence="2 3">
    <name type="scientific">Artemia franciscana</name>
    <name type="common">Brine shrimp</name>
    <name type="synonym">Artemia sanfranciscana</name>
    <dbReference type="NCBI Taxonomy" id="6661"/>
    <lineage>
        <taxon>Eukaryota</taxon>
        <taxon>Metazoa</taxon>
        <taxon>Ecdysozoa</taxon>
        <taxon>Arthropoda</taxon>
        <taxon>Crustacea</taxon>
        <taxon>Branchiopoda</taxon>
        <taxon>Anostraca</taxon>
        <taxon>Artemiidae</taxon>
        <taxon>Artemia</taxon>
    </lineage>
</organism>
<accession>A0AA88KWV8</accession>
<sequence length="75" mass="8694">MGDKFEKALKKSRNLHARRNFDPEQALEMFMELQDGDVSKMSYLSDSSEDESDSQYLPLSPELTNFCELTQLEPM</sequence>
<reference evidence="2" key="1">
    <citation type="submission" date="2023-07" db="EMBL/GenBank/DDBJ databases">
        <title>Chromosome-level genome assembly of Artemia franciscana.</title>
        <authorList>
            <person name="Jo E."/>
        </authorList>
    </citation>
    <scope>NUCLEOTIDE SEQUENCE</scope>
    <source>
        <tissue evidence="2">Whole body</tissue>
    </source>
</reference>
<name>A0AA88KWV8_ARTSF</name>
<keyword evidence="3" id="KW-1185">Reference proteome</keyword>
<proteinExistence type="predicted"/>